<evidence type="ECO:0000256" key="2">
    <source>
        <dbReference type="ARBA" id="ARBA00012417"/>
    </source>
</evidence>
<name>A0A5A4U7G2_9AGAM</name>
<reference evidence="11" key="1">
    <citation type="submission" date="2019-08" db="EMBL/GenBank/DDBJ databases">
        <title>The complete mitochondrial genome sequence of the medicinal mushroom, Inonotus obliquus.</title>
        <authorList>
            <person name="Agnestisia R."/>
            <person name="Ono A."/>
            <person name="Nakamura L."/>
            <person name="Chino R."/>
            <person name="Aiso H."/>
            <person name="Nezu I."/>
            <person name="Ishiguri H."/>
            <person name="Yokota S."/>
            <person name="Suzuki T."/>
        </authorList>
    </citation>
    <scope>NUCLEOTIDE SEQUENCE</scope>
    <source>
        <strain evidence="11">NBRC113408</strain>
    </source>
</reference>
<dbReference type="InterPro" id="IPR023211">
    <property type="entry name" value="DNA_pol_palm_dom_sf"/>
</dbReference>
<evidence type="ECO:0000313" key="11">
    <source>
        <dbReference type="EMBL" id="BBN21273.1"/>
    </source>
</evidence>
<dbReference type="PANTHER" id="PTHR33568">
    <property type="entry name" value="DNA POLYMERASE"/>
    <property type="match status" value="1"/>
</dbReference>
<evidence type="ECO:0000256" key="9">
    <source>
        <dbReference type="ARBA" id="ARBA00049244"/>
    </source>
</evidence>
<dbReference type="EC" id="2.7.7.7" evidence="2"/>
<keyword evidence="8" id="KW-0238">DNA-binding</keyword>
<protein>
    <recommendedName>
        <fullName evidence="3">Probable DNA polymerase</fullName>
        <ecNumber evidence="2">2.7.7.7</ecNumber>
    </recommendedName>
</protein>
<dbReference type="SUPFAM" id="SSF53098">
    <property type="entry name" value="Ribonuclease H-like"/>
    <property type="match status" value="1"/>
</dbReference>
<dbReference type="InterPro" id="IPR043502">
    <property type="entry name" value="DNA/RNA_pol_sf"/>
</dbReference>
<evidence type="ECO:0000256" key="6">
    <source>
        <dbReference type="ARBA" id="ARBA00022705"/>
    </source>
</evidence>
<gene>
    <name evidence="11" type="primary">orf546</name>
</gene>
<dbReference type="Pfam" id="PF03175">
    <property type="entry name" value="DNA_pol_B_2"/>
    <property type="match status" value="1"/>
</dbReference>
<geneLocation type="mitochondrion" evidence="11"/>
<evidence type="ECO:0000256" key="4">
    <source>
        <dbReference type="ARBA" id="ARBA00022679"/>
    </source>
</evidence>
<dbReference type="Gene3D" id="3.30.420.10">
    <property type="entry name" value="Ribonuclease H-like superfamily/Ribonuclease H"/>
    <property type="match status" value="1"/>
</dbReference>
<organism evidence="11">
    <name type="scientific">Inonotus obliquus</name>
    <dbReference type="NCBI Taxonomy" id="167356"/>
    <lineage>
        <taxon>Eukaryota</taxon>
        <taxon>Fungi</taxon>
        <taxon>Dikarya</taxon>
        <taxon>Basidiomycota</taxon>
        <taxon>Agaricomycotina</taxon>
        <taxon>Agaricomycetes</taxon>
        <taxon>Hymenochaetales</taxon>
        <taxon>Hymenochaetaceae</taxon>
        <taxon>Inonotus</taxon>
    </lineage>
</organism>
<evidence type="ECO:0000256" key="3">
    <source>
        <dbReference type="ARBA" id="ARBA00014385"/>
    </source>
</evidence>
<dbReference type="AlphaFoldDB" id="A0A5A4U7G2"/>
<dbReference type="GO" id="GO:0000166">
    <property type="term" value="F:nucleotide binding"/>
    <property type="evidence" value="ECO:0007669"/>
    <property type="project" value="InterPro"/>
</dbReference>
<dbReference type="GO" id="GO:0003677">
    <property type="term" value="F:DNA binding"/>
    <property type="evidence" value="ECO:0007669"/>
    <property type="project" value="UniProtKB-KW"/>
</dbReference>
<keyword evidence="4" id="KW-0808">Transferase</keyword>
<evidence type="ECO:0000256" key="7">
    <source>
        <dbReference type="ARBA" id="ARBA00022932"/>
    </source>
</evidence>
<keyword evidence="11" id="KW-0496">Mitochondrion</keyword>
<dbReference type="EMBL" id="LC497415">
    <property type="protein sequence ID" value="BBN21273.1"/>
    <property type="molecule type" value="Genomic_DNA"/>
</dbReference>
<dbReference type="InterPro" id="IPR004868">
    <property type="entry name" value="DNA-dir_DNA_pol_B_mt/vir"/>
</dbReference>
<evidence type="ECO:0000256" key="8">
    <source>
        <dbReference type="ARBA" id="ARBA00023125"/>
    </source>
</evidence>
<evidence type="ECO:0000256" key="1">
    <source>
        <dbReference type="ARBA" id="ARBA00005755"/>
    </source>
</evidence>
<proteinExistence type="inferred from homology"/>
<dbReference type="GO" id="GO:0006260">
    <property type="term" value="P:DNA replication"/>
    <property type="evidence" value="ECO:0007669"/>
    <property type="project" value="UniProtKB-KW"/>
</dbReference>
<keyword evidence="7" id="KW-0239">DNA-directed DNA polymerase</keyword>
<dbReference type="PANTHER" id="PTHR33568:SF3">
    <property type="entry name" value="DNA-DIRECTED DNA POLYMERASE"/>
    <property type="match status" value="1"/>
</dbReference>
<dbReference type="RefSeq" id="YP_009693747.1">
    <property type="nucleotide sequence ID" value="NC_044740.1"/>
</dbReference>
<comment type="similarity">
    <text evidence="1">Belongs to the DNA polymerase type-B family.</text>
</comment>
<dbReference type="SUPFAM" id="SSF56672">
    <property type="entry name" value="DNA/RNA polymerases"/>
    <property type="match status" value="1"/>
</dbReference>
<dbReference type="InterPro" id="IPR036397">
    <property type="entry name" value="RNaseH_sf"/>
</dbReference>
<dbReference type="GO" id="GO:0003887">
    <property type="term" value="F:DNA-directed DNA polymerase activity"/>
    <property type="evidence" value="ECO:0007669"/>
    <property type="project" value="UniProtKB-KW"/>
</dbReference>
<evidence type="ECO:0000259" key="10">
    <source>
        <dbReference type="Pfam" id="PF03175"/>
    </source>
</evidence>
<accession>A0A5A4U7G2</accession>
<comment type="catalytic activity">
    <reaction evidence="9">
        <text>DNA(n) + a 2'-deoxyribonucleoside 5'-triphosphate = DNA(n+1) + diphosphate</text>
        <dbReference type="Rhea" id="RHEA:22508"/>
        <dbReference type="Rhea" id="RHEA-COMP:17339"/>
        <dbReference type="Rhea" id="RHEA-COMP:17340"/>
        <dbReference type="ChEBI" id="CHEBI:33019"/>
        <dbReference type="ChEBI" id="CHEBI:61560"/>
        <dbReference type="ChEBI" id="CHEBI:173112"/>
        <dbReference type="EC" id="2.7.7.7"/>
    </reaction>
</comment>
<evidence type="ECO:0000256" key="5">
    <source>
        <dbReference type="ARBA" id="ARBA00022695"/>
    </source>
</evidence>
<sequence length="546" mass="64221">MYLLLYPTKFDFINYIDYLKNKWEQLDKNSYDPNLAIAIHINWTSTDKTNYLIKQSKIKLNSYVKLRDFSNLAPLNLPLNTKYPTWGKLVTEIVNPNTYKLINLYSDLKRKLNRVLEVSILSDMDREVNIFAGDSGIKTGSFLDKFINKTNEHFIRIVNNTTYHIKEGKLFFIYDRLFPKEFITKLRKNKKFSLDIMTLDIETFLNSNNKMNIYCVSFYDGTKPRSFYLTDCPSIENLIKDLLDNIFSKIYSGKEIYIHNLSNFDLIFLYKYIINYPNLNITPIIKDGKFINLEIYFGGTGYMYKVNFKDSLLLLPNSLDKLGKSFNVKNQKDIFPHKFVSKNTLNYIGNVPSIDYFINLSEDKYNEYVSRFNNNWSLKNEVIKYCEQDCIALYQVINNFGSEFFKEFSVNISTTPTLPSATFRVYRSNFMPENVKIPAIGGNMFVDLRNGYYGGHVDMYIPKNFDNNLVYHYDVNSLYPHVMKTCKYPTKYFAHFHGDITKMNEYVKLFNDFVSFLRVRVKAPSITHHLLPFKLNNTTIYAVGTW</sequence>
<dbReference type="InterPro" id="IPR012337">
    <property type="entry name" value="RNaseH-like_sf"/>
</dbReference>
<feature type="domain" description="DNA-directed DNA polymerase family B mitochondria/virus" evidence="10">
    <location>
        <begin position="251"/>
        <end position="536"/>
    </location>
</feature>
<dbReference type="Gene3D" id="3.90.1600.10">
    <property type="entry name" value="Palm domain of DNA polymerase"/>
    <property type="match status" value="1"/>
</dbReference>
<dbReference type="GeneID" id="41799618"/>
<keyword evidence="5" id="KW-0548">Nucleotidyltransferase</keyword>
<keyword evidence="6" id="KW-0235">DNA replication</keyword>